<keyword evidence="8" id="KW-1185">Reference proteome</keyword>
<keyword evidence="1" id="KW-0723">Serine/threonine-protein kinase</keyword>
<dbReference type="Gene3D" id="1.10.510.10">
    <property type="entry name" value="Transferase(Phosphotransferase) domain 1"/>
    <property type="match status" value="1"/>
</dbReference>
<dbReference type="InterPro" id="IPR011009">
    <property type="entry name" value="Kinase-like_dom_sf"/>
</dbReference>
<keyword evidence="2" id="KW-0808">Transferase</keyword>
<evidence type="ECO:0000256" key="4">
    <source>
        <dbReference type="ARBA" id="ARBA00022777"/>
    </source>
</evidence>
<sequence>MRCWTLSFKTKFVPEHDIKHEPSVETFNHIDDSRVNLERSKTKANNREGRRYAVLWEPTETSEQAIPVFVKEQKDKEHIKAAIENDDFVGKVIFGKRLQKVIDAMYMKNVDKHEEIIREGERGFVKVDIPLHFSEAVVNLLRSLIRRIPEERLGYQIRGHDKIRSHSWFDGFEWKKLKETNLSSPIKPILRSDIDTRYLNLITRKHTIPKIDKTSYFDDF</sequence>
<keyword evidence="5" id="KW-0067">ATP-binding</keyword>
<evidence type="ECO:0000313" key="8">
    <source>
        <dbReference type="Proteomes" id="UP001431783"/>
    </source>
</evidence>
<dbReference type="EMBL" id="JARQZJ010000062">
    <property type="protein sequence ID" value="KAK9879596.1"/>
    <property type="molecule type" value="Genomic_DNA"/>
</dbReference>
<dbReference type="InterPro" id="IPR000961">
    <property type="entry name" value="AGC-kinase_C"/>
</dbReference>
<gene>
    <name evidence="7" type="ORF">WA026_006662</name>
</gene>
<comment type="caution">
    <text evidence="7">The sequence shown here is derived from an EMBL/GenBank/DDBJ whole genome shotgun (WGS) entry which is preliminary data.</text>
</comment>
<dbReference type="GO" id="GO:0004674">
    <property type="term" value="F:protein serine/threonine kinase activity"/>
    <property type="evidence" value="ECO:0007669"/>
    <property type="project" value="UniProtKB-KW"/>
</dbReference>
<dbReference type="GO" id="GO:0005524">
    <property type="term" value="F:ATP binding"/>
    <property type="evidence" value="ECO:0007669"/>
    <property type="project" value="UniProtKB-KW"/>
</dbReference>
<evidence type="ECO:0000256" key="1">
    <source>
        <dbReference type="ARBA" id="ARBA00022527"/>
    </source>
</evidence>
<dbReference type="SUPFAM" id="SSF56112">
    <property type="entry name" value="Protein kinase-like (PK-like)"/>
    <property type="match status" value="1"/>
</dbReference>
<dbReference type="PANTHER" id="PTHR24353:SF144">
    <property type="match status" value="1"/>
</dbReference>
<reference evidence="7 8" key="1">
    <citation type="submission" date="2023-03" db="EMBL/GenBank/DDBJ databases">
        <title>Genome insight into feeding habits of ladybird beetles.</title>
        <authorList>
            <person name="Li H.-S."/>
            <person name="Huang Y.-H."/>
            <person name="Pang H."/>
        </authorList>
    </citation>
    <scope>NUCLEOTIDE SEQUENCE [LARGE SCALE GENOMIC DNA]</scope>
    <source>
        <strain evidence="7">SYSU_2023b</strain>
        <tissue evidence="7">Whole body</tissue>
    </source>
</reference>
<protein>
    <recommendedName>
        <fullName evidence="6">AGC-kinase C-terminal domain-containing protein</fullName>
    </recommendedName>
</protein>
<dbReference type="Gene3D" id="3.30.200.20">
    <property type="entry name" value="Phosphorylase Kinase, domain 1"/>
    <property type="match status" value="1"/>
</dbReference>
<dbReference type="AlphaFoldDB" id="A0AAW1U7G4"/>
<evidence type="ECO:0000313" key="7">
    <source>
        <dbReference type="EMBL" id="KAK9879596.1"/>
    </source>
</evidence>
<keyword evidence="4" id="KW-0418">Kinase</keyword>
<keyword evidence="3" id="KW-0547">Nucleotide-binding</keyword>
<evidence type="ECO:0000256" key="3">
    <source>
        <dbReference type="ARBA" id="ARBA00022741"/>
    </source>
</evidence>
<feature type="domain" description="AGC-kinase C-terminal" evidence="6">
    <location>
        <begin position="170"/>
        <end position="220"/>
    </location>
</feature>
<dbReference type="Proteomes" id="UP001431783">
    <property type="component" value="Unassembled WGS sequence"/>
</dbReference>
<evidence type="ECO:0000259" key="6">
    <source>
        <dbReference type="PROSITE" id="PS51285"/>
    </source>
</evidence>
<proteinExistence type="predicted"/>
<dbReference type="PANTHER" id="PTHR24353">
    <property type="entry name" value="CYCLIC NUCLEOTIDE-DEPENDENT PROTEIN KINASE"/>
    <property type="match status" value="1"/>
</dbReference>
<accession>A0AAW1U7G4</accession>
<evidence type="ECO:0000256" key="2">
    <source>
        <dbReference type="ARBA" id="ARBA00022679"/>
    </source>
</evidence>
<evidence type="ECO:0000256" key="5">
    <source>
        <dbReference type="ARBA" id="ARBA00022840"/>
    </source>
</evidence>
<dbReference type="PROSITE" id="PS51285">
    <property type="entry name" value="AGC_KINASE_CTER"/>
    <property type="match status" value="1"/>
</dbReference>
<name>A0AAW1U7G4_9CUCU</name>
<organism evidence="7 8">
    <name type="scientific">Henosepilachna vigintioctopunctata</name>
    <dbReference type="NCBI Taxonomy" id="420089"/>
    <lineage>
        <taxon>Eukaryota</taxon>
        <taxon>Metazoa</taxon>
        <taxon>Ecdysozoa</taxon>
        <taxon>Arthropoda</taxon>
        <taxon>Hexapoda</taxon>
        <taxon>Insecta</taxon>
        <taxon>Pterygota</taxon>
        <taxon>Neoptera</taxon>
        <taxon>Endopterygota</taxon>
        <taxon>Coleoptera</taxon>
        <taxon>Polyphaga</taxon>
        <taxon>Cucujiformia</taxon>
        <taxon>Coccinelloidea</taxon>
        <taxon>Coccinellidae</taxon>
        <taxon>Epilachninae</taxon>
        <taxon>Epilachnini</taxon>
        <taxon>Henosepilachna</taxon>
    </lineage>
</organism>